<dbReference type="Proteomes" id="UP000309673">
    <property type="component" value="Unassembled WGS sequence"/>
</dbReference>
<dbReference type="SUPFAM" id="SSF54909">
    <property type="entry name" value="Dimeric alpha+beta barrel"/>
    <property type="match status" value="1"/>
</dbReference>
<sequence>MRFMMIVKASKDSEAGKMPSTELIGAMMKYNEELVKAGVLVAGEGLHPSSNGIRISYPVPGGEPVVKDGPFAEAKELIAGFYLLDVKSREEAIEWAMRMPDPHGFGEGQIELRQVFEAPELTQDEELLAKEAELREQSERLKKA</sequence>
<dbReference type="InterPro" id="IPR011008">
    <property type="entry name" value="Dimeric_a/b-barrel"/>
</dbReference>
<reference evidence="3 4" key="1">
    <citation type="submission" date="2019-04" db="EMBL/GenBank/DDBJ databases">
        <title>Cohnella sp. nov., isolated from soil.</title>
        <authorList>
            <person name="Kim W."/>
        </authorList>
    </citation>
    <scope>NUCLEOTIDE SEQUENCE [LARGE SCALE GENOMIC DNA]</scope>
    <source>
        <strain evidence="3 4">CAU 1483</strain>
    </source>
</reference>
<evidence type="ECO:0000259" key="2">
    <source>
        <dbReference type="Pfam" id="PF03795"/>
    </source>
</evidence>
<organism evidence="3 4">
    <name type="scientific">Cohnella pontilimi</name>
    <dbReference type="NCBI Taxonomy" id="2564100"/>
    <lineage>
        <taxon>Bacteria</taxon>
        <taxon>Bacillati</taxon>
        <taxon>Bacillota</taxon>
        <taxon>Bacilli</taxon>
        <taxon>Bacillales</taxon>
        <taxon>Paenibacillaceae</taxon>
        <taxon>Cohnella</taxon>
    </lineage>
</organism>
<dbReference type="PANTHER" id="PTHR35174">
    <property type="entry name" value="BLL7171 PROTEIN-RELATED"/>
    <property type="match status" value="1"/>
</dbReference>
<evidence type="ECO:0000313" key="3">
    <source>
        <dbReference type="EMBL" id="TJY44254.1"/>
    </source>
</evidence>
<name>A0A4U0FIH0_9BACL</name>
<dbReference type="RefSeq" id="WP_136776031.1">
    <property type="nucleotide sequence ID" value="NZ_SUPK01000001.1"/>
</dbReference>
<evidence type="ECO:0000313" key="4">
    <source>
        <dbReference type="Proteomes" id="UP000309673"/>
    </source>
</evidence>
<keyword evidence="4" id="KW-1185">Reference proteome</keyword>
<dbReference type="EMBL" id="SUPK01000001">
    <property type="protein sequence ID" value="TJY44254.1"/>
    <property type="molecule type" value="Genomic_DNA"/>
</dbReference>
<dbReference type="AlphaFoldDB" id="A0A4U0FIH0"/>
<comment type="similarity">
    <text evidence="1">Belongs to the YciI family.</text>
</comment>
<dbReference type="PANTHER" id="PTHR35174:SF4">
    <property type="entry name" value="BLL7163 PROTEIN"/>
    <property type="match status" value="1"/>
</dbReference>
<proteinExistence type="inferred from homology"/>
<feature type="domain" description="YCII-related" evidence="2">
    <location>
        <begin position="1"/>
        <end position="117"/>
    </location>
</feature>
<dbReference type="OrthoDB" id="9795306at2"/>
<protein>
    <submittedName>
        <fullName evidence="3">YciI family protein</fullName>
    </submittedName>
</protein>
<dbReference type="Gene3D" id="3.30.70.1060">
    <property type="entry name" value="Dimeric alpha+beta barrel"/>
    <property type="match status" value="1"/>
</dbReference>
<evidence type="ECO:0000256" key="1">
    <source>
        <dbReference type="ARBA" id="ARBA00007689"/>
    </source>
</evidence>
<accession>A0A4U0FIH0</accession>
<dbReference type="InterPro" id="IPR005545">
    <property type="entry name" value="YCII"/>
</dbReference>
<gene>
    <name evidence="3" type="ORF">E5161_02380</name>
</gene>
<dbReference type="Pfam" id="PF03795">
    <property type="entry name" value="YCII"/>
    <property type="match status" value="1"/>
</dbReference>
<comment type="caution">
    <text evidence="3">The sequence shown here is derived from an EMBL/GenBank/DDBJ whole genome shotgun (WGS) entry which is preliminary data.</text>
</comment>